<comment type="similarity">
    <text evidence="2">Belongs to the ComB family.</text>
</comment>
<evidence type="ECO:0000256" key="6">
    <source>
        <dbReference type="ARBA" id="ARBA00022842"/>
    </source>
</evidence>
<dbReference type="AlphaFoldDB" id="B5Y9V2"/>
<reference evidence="9" key="1">
    <citation type="submission" date="2008-08" db="EMBL/GenBank/DDBJ databases">
        <title>The complete genome sequence of Coprothermobacter proteolyticus strain ATCC 5245 / DSM 5265 / BT.</title>
        <authorList>
            <person name="Dodson R.J."/>
            <person name="Durkin A.S."/>
            <person name="Wu M."/>
            <person name="Eisen J."/>
            <person name="Sutton G."/>
        </authorList>
    </citation>
    <scope>NUCLEOTIDE SEQUENCE [LARGE SCALE GENOMIC DNA]</scope>
    <source>
        <strain evidence="9">ATCC 35245 / DSM 5265 / OCM 4 / BT</strain>
    </source>
</reference>
<comment type="catalytic activity">
    <reaction evidence="7">
        <text>(2R)-O-phospho-3-sulfolactate + H2O = (2R)-3-sulfolactate + phosphate</text>
        <dbReference type="Rhea" id="RHEA:23416"/>
        <dbReference type="ChEBI" id="CHEBI:15377"/>
        <dbReference type="ChEBI" id="CHEBI:15597"/>
        <dbReference type="ChEBI" id="CHEBI:43474"/>
        <dbReference type="ChEBI" id="CHEBI:58738"/>
        <dbReference type="EC" id="3.1.3.71"/>
    </reaction>
</comment>
<keyword evidence="9" id="KW-1185">Reference proteome</keyword>
<dbReference type="InterPro" id="IPR005238">
    <property type="entry name" value="ComB-like"/>
</dbReference>
<dbReference type="Pfam" id="PF04029">
    <property type="entry name" value="2-ph_phosp"/>
    <property type="match status" value="1"/>
</dbReference>
<evidence type="ECO:0000256" key="1">
    <source>
        <dbReference type="ARBA" id="ARBA00001946"/>
    </source>
</evidence>
<dbReference type="Proteomes" id="UP000001732">
    <property type="component" value="Chromosome"/>
</dbReference>
<evidence type="ECO:0000256" key="5">
    <source>
        <dbReference type="ARBA" id="ARBA00022801"/>
    </source>
</evidence>
<dbReference type="InterPro" id="IPR036702">
    <property type="entry name" value="ComB-like_sf"/>
</dbReference>
<comment type="cofactor">
    <cofactor evidence="1">
        <name>Mg(2+)</name>
        <dbReference type="ChEBI" id="CHEBI:18420"/>
    </cofactor>
</comment>
<keyword evidence="6" id="KW-0460">Magnesium</keyword>
<dbReference type="OrthoDB" id="4913at2"/>
<evidence type="ECO:0000313" key="8">
    <source>
        <dbReference type="EMBL" id="ACI17802.1"/>
    </source>
</evidence>
<name>B5Y9V2_COPPD</name>
<accession>B5Y9V2</accession>
<dbReference type="GO" id="GO:0000287">
    <property type="term" value="F:magnesium ion binding"/>
    <property type="evidence" value="ECO:0007669"/>
    <property type="project" value="InterPro"/>
</dbReference>
<dbReference type="eggNOG" id="COG2045">
    <property type="taxonomic scope" value="Bacteria"/>
</dbReference>
<dbReference type="PANTHER" id="PTHR37311">
    <property type="entry name" value="2-PHOSPHOSULFOLACTATE PHOSPHATASE-RELATED"/>
    <property type="match status" value="1"/>
</dbReference>
<dbReference type="PANTHER" id="PTHR37311:SF1">
    <property type="entry name" value="2-PHOSPHOSULFOLACTATE PHOSPHATASE-RELATED"/>
    <property type="match status" value="1"/>
</dbReference>
<evidence type="ECO:0000256" key="7">
    <source>
        <dbReference type="ARBA" id="ARBA00033711"/>
    </source>
</evidence>
<dbReference type="RefSeq" id="WP_012544454.1">
    <property type="nucleotide sequence ID" value="NC_011295.1"/>
</dbReference>
<dbReference type="STRING" id="309798.COPRO5265_01855"/>
<dbReference type="EMBL" id="CP001145">
    <property type="protein sequence ID" value="ACI17802.1"/>
    <property type="molecule type" value="Genomic_DNA"/>
</dbReference>
<keyword evidence="5 8" id="KW-0378">Hydrolase</keyword>
<dbReference type="SUPFAM" id="SSF142823">
    <property type="entry name" value="ComB-like"/>
    <property type="match status" value="1"/>
</dbReference>
<dbReference type="GO" id="GO:0050532">
    <property type="term" value="F:2-phosphosulfolactate phosphatase activity"/>
    <property type="evidence" value="ECO:0007669"/>
    <property type="project" value="UniProtKB-EC"/>
</dbReference>
<evidence type="ECO:0000313" key="9">
    <source>
        <dbReference type="Proteomes" id="UP000001732"/>
    </source>
</evidence>
<evidence type="ECO:0000256" key="2">
    <source>
        <dbReference type="ARBA" id="ARBA00009997"/>
    </source>
</evidence>
<protein>
    <recommendedName>
        <fullName evidence="4">Probable 2-phosphosulfolactate phosphatase</fullName>
        <ecNumber evidence="3">3.1.3.71</ecNumber>
    </recommendedName>
</protein>
<evidence type="ECO:0000256" key="3">
    <source>
        <dbReference type="ARBA" id="ARBA00012953"/>
    </source>
</evidence>
<dbReference type="Gene3D" id="3.90.1560.10">
    <property type="entry name" value="ComB-like"/>
    <property type="match status" value="1"/>
</dbReference>
<gene>
    <name evidence="8" type="ordered locus">COPRO5265_1243</name>
</gene>
<organism evidence="8 9">
    <name type="scientific">Coprothermobacter proteolyticus (strain ATCC 35245 / DSM 5265 / OCM 4 / BT)</name>
    <dbReference type="NCBI Taxonomy" id="309798"/>
    <lineage>
        <taxon>Bacteria</taxon>
        <taxon>Pseudomonadati</taxon>
        <taxon>Coprothermobacterota</taxon>
        <taxon>Coprothermobacteria</taxon>
        <taxon>Coprothermobacterales</taxon>
        <taxon>Coprothermobacteraceae</taxon>
        <taxon>Coprothermobacter</taxon>
    </lineage>
</organism>
<sequence>MKISVLSSVSEQIPEGNFVWIALDVIRATSTIVTFLAQGGKSVLVTDSIDLATREKLKDPSVILIGERGGIKIDGFDFDNSPVSLVKHADQLTDARAIMTTTNGTNLLIKLQNTTTRILVGSLLNLSSVVREAFDIVQKEQFDGIGVACAGKEGRLVGDDFYCAGLIVSRLLTLSNANMELDDAAKVSLSWAKVTDDPLDVLMQSESGGNILRYGKDADIKFCSRIDLYAIVPEVVGNIVTR</sequence>
<dbReference type="EC" id="3.1.3.71" evidence="3"/>
<reference evidence="8 9" key="2">
    <citation type="journal article" date="2014" name="Genome Announc.">
        <title>Complete Genome Sequence of Coprothermobacter proteolyticus DSM 5265.</title>
        <authorList>
            <person name="Alexiev A."/>
            <person name="Coil D.A."/>
            <person name="Badger J.H."/>
            <person name="Enticknap J."/>
            <person name="Ward N."/>
            <person name="Robb F.T."/>
            <person name="Eisen J.A."/>
        </authorList>
    </citation>
    <scope>NUCLEOTIDE SEQUENCE [LARGE SCALE GENOMIC DNA]</scope>
    <source>
        <strain evidence="9">ATCC 35245 / DSM 5265 / OCM 4 / BT</strain>
    </source>
</reference>
<evidence type="ECO:0000256" key="4">
    <source>
        <dbReference type="ARBA" id="ARBA00021948"/>
    </source>
</evidence>
<proteinExistence type="inferred from homology"/>
<dbReference type="GO" id="GO:0050545">
    <property type="term" value="F:sulfopyruvate decarboxylase activity"/>
    <property type="evidence" value="ECO:0007669"/>
    <property type="project" value="TreeGrafter"/>
</dbReference>